<dbReference type="AlphaFoldDB" id="A0A087BHG1"/>
<feature type="domain" description="HTH cro/C1-type" evidence="1">
    <location>
        <begin position="7"/>
        <end position="61"/>
    </location>
</feature>
<reference evidence="2 3" key="1">
    <citation type="submission" date="2014-03" db="EMBL/GenBank/DDBJ databases">
        <title>Genomics of Bifidobacteria.</title>
        <authorList>
            <person name="Ventura M."/>
            <person name="Milani C."/>
            <person name="Lugli G.A."/>
        </authorList>
    </citation>
    <scope>NUCLEOTIDE SEQUENCE [LARGE SCALE GENOMIC DNA]</scope>
    <source>
        <strain evidence="2 3">LMG 11341</strain>
    </source>
</reference>
<keyword evidence="3" id="KW-1185">Reference proteome</keyword>
<name>A0A087BHG1_9BIFI</name>
<evidence type="ECO:0000313" key="3">
    <source>
        <dbReference type="Proteomes" id="UP000029060"/>
    </source>
</evidence>
<proteinExistence type="predicted"/>
<dbReference type="STRING" id="78345.BMERY_0960"/>
<dbReference type="Proteomes" id="UP000029060">
    <property type="component" value="Unassembled WGS sequence"/>
</dbReference>
<evidence type="ECO:0000313" key="2">
    <source>
        <dbReference type="EMBL" id="KFI70461.1"/>
    </source>
</evidence>
<dbReference type="GO" id="GO:0003677">
    <property type="term" value="F:DNA binding"/>
    <property type="evidence" value="ECO:0007669"/>
    <property type="project" value="InterPro"/>
</dbReference>
<dbReference type="Pfam" id="PF01381">
    <property type="entry name" value="HTH_3"/>
    <property type="match status" value="1"/>
</dbReference>
<evidence type="ECO:0000259" key="1">
    <source>
        <dbReference type="PROSITE" id="PS50943"/>
    </source>
</evidence>
<accession>A0A087BHG1</accession>
<dbReference type="InterPro" id="IPR052345">
    <property type="entry name" value="Rad_response_metalloprotease"/>
</dbReference>
<dbReference type="SUPFAM" id="SSF47413">
    <property type="entry name" value="lambda repressor-like DNA-binding domains"/>
    <property type="match status" value="1"/>
</dbReference>
<dbReference type="CDD" id="cd00093">
    <property type="entry name" value="HTH_XRE"/>
    <property type="match status" value="1"/>
</dbReference>
<dbReference type="RefSeq" id="WP_034249807.1">
    <property type="nucleotide sequence ID" value="NZ_JGZC01000006.1"/>
</dbReference>
<dbReference type="eggNOG" id="COG1396">
    <property type="taxonomic scope" value="Bacteria"/>
</dbReference>
<comment type="caution">
    <text evidence="2">The sequence shown here is derived from an EMBL/GenBank/DDBJ whole genome shotgun (WGS) entry which is preliminary data.</text>
</comment>
<dbReference type="InterPro" id="IPR001387">
    <property type="entry name" value="Cro/C1-type_HTH"/>
</dbReference>
<dbReference type="PANTHER" id="PTHR43236:SF1">
    <property type="entry name" value="BLL7220 PROTEIN"/>
    <property type="match status" value="1"/>
</dbReference>
<dbReference type="Gene3D" id="1.10.260.40">
    <property type="entry name" value="lambda repressor-like DNA-binding domains"/>
    <property type="match status" value="1"/>
</dbReference>
<gene>
    <name evidence="2" type="ORF">BMERY_0960</name>
</gene>
<sequence>MGVGDRIRALRKSAGLTQKELAASIGLTESAVRNYELGLRTPSEEQLAAMAESIGVAPEALMDIRVESAREALEVLFRMEETLGWCLKATGPRWGLELTLAPSRPPVMHQSLVAWKHMRDSLEDGSVTPDEYAAWKASFTA</sequence>
<dbReference type="PROSITE" id="PS50943">
    <property type="entry name" value="HTH_CROC1"/>
    <property type="match status" value="1"/>
</dbReference>
<dbReference type="EMBL" id="JGZC01000006">
    <property type="protein sequence ID" value="KFI70461.1"/>
    <property type="molecule type" value="Genomic_DNA"/>
</dbReference>
<dbReference type="InterPro" id="IPR010982">
    <property type="entry name" value="Lambda_DNA-bd_dom_sf"/>
</dbReference>
<dbReference type="SMART" id="SM00530">
    <property type="entry name" value="HTH_XRE"/>
    <property type="match status" value="1"/>
</dbReference>
<dbReference type="OrthoDB" id="9815697at2"/>
<organism evidence="2 3">
    <name type="scientific">Bifidobacterium merycicum</name>
    <dbReference type="NCBI Taxonomy" id="78345"/>
    <lineage>
        <taxon>Bacteria</taxon>
        <taxon>Bacillati</taxon>
        <taxon>Actinomycetota</taxon>
        <taxon>Actinomycetes</taxon>
        <taxon>Bifidobacteriales</taxon>
        <taxon>Bifidobacteriaceae</taxon>
        <taxon>Bifidobacterium</taxon>
    </lineage>
</organism>
<protein>
    <submittedName>
        <fullName evidence="2">Transcriptional regulator</fullName>
    </submittedName>
</protein>
<dbReference type="PANTHER" id="PTHR43236">
    <property type="entry name" value="ANTITOXIN HIGA1"/>
    <property type="match status" value="1"/>
</dbReference>